<keyword evidence="2" id="KW-1185">Reference proteome</keyword>
<dbReference type="EMBL" id="CP019699">
    <property type="protein sequence ID" value="AQS54575.1"/>
    <property type="molecule type" value="Genomic_DNA"/>
</dbReference>
<name>A0A1U9K3G2_9BACL</name>
<evidence type="ECO:0000313" key="1">
    <source>
        <dbReference type="EMBL" id="AQS54575.1"/>
    </source>
</evidence>
<reference evidence="1 2" key="1">
    <citation type="journal article" date="2015" name="Int. J. Syst. Evol. Microbiol.">
        <title>Novibacillus thermophilus gen. nov., sp. nov., a Gram-staining-negative and moderately thermophilic member of the family Thermoactinomycetaceae.</title>
        <authorList>
            <person name="Yang G."/>
            <person name="Chen J."/>
            <person name="Zhou S."/>
        </authorList>
    </citation>
    <scope>NUCLEOTIDE SEQUENCE [LARGE SCALE GENOMIC DNA]</scope>
    <source>
        <strain evidence="1 2">SG-1</strain>
    </source>
</reference>
<dbReference type="AlphaFoldDB" id="A0A1U9K3G2"/>
<sequence>MILGVELATAPGMTDRLASEATKRLAGIPISHMTFQRLVKDAGQAQAAMDTRKRDQIFEDITIPEAPSTQHLYCEADGLYFGRRVLLLSDIAGI</sequence>
<dbReference type="KEGG" id="ntr:B0W44_00985"/>
<dbReference type="Proteomes" id="UP000188603">
    <property type="component" value="Chromosome"/>
</dbReference>
<accession>A0A1U9K3G2</accession>
<organism evidence="1 2">
    <name type="scientific">Novibacillus thermophilus</name>
    <dbReference type="NCBI Taxonomy" id="1471761"/>
    <lineage>
        <taxon>Bacteria</taxon>
        <taxon>Bacillati</taxon>
        <taxon>Bacillota</taxon>
        <taxon>Bacilli</taxon>
        <taxon>Bacillales</taxon>
        <taxon>Thermoactinomycetaceae</taxon>
        <taxon>Novibacillus</taxon>
    </lineage>
</organism>
<dbReference type="STRING" id="1471761.B0W44_00985"/>
<gene>
    <name evidence="1" type="ORF">B0W44_00985</name>
</gene>
<proteinExistence type="predicted"/>
<protein>
    <submittedName>
        <fullName evidence="1">Uncharacterized protein</fullName>
    </submittedName>
</protein>
<evidence type="ECO:0000313" key="2">
    <source>
        <dbReference type="Proteomes" id="UP000188603"/>
    </source>
</evidence>